<reference evidence="4 5" key="1">
    <citation type="journal article" date="2019" name="Sci. Rep.">
        <title>A high-quality genome of Eragrostis curvula grass provides insights into Poaceae evolution and supports new strategies to enhance forage quality.</title>
        <authorList>
            <person name="Carballo J."/>
            <person name="Santos B.A.C.M."/>
            <person name="Zappacosta D."/>
            <person name="Garbus I."/>
            <person name="Selva J.P."/>
            <person name="Gallo C.A."/>
            <person name="Diaz A."/>
            <person name="Albertini E."/>
            <person name="Caccamo M."/>
            <person name="Echenique V."/>
        </authorList>
    </citation>
    <scope>NUCLEOTIDE SEQUENCE [LARGE SCALE GENOMIC DNA]</scope>
    <source>
        <strain evidence="5">cv. Victoria</strain>
        <tissue evidence="4">Leaf</tissue>
    </source>
</reference>
<dbReference type="Pfam" id="PF00112">
    <property type="entry name" value="Peptidase_C1"/>
    <property type="match status" value="1"/>
</dbReference>
<proteinExistence type="inferred from homology"/>
<feature type="domain" description="Peptidase C1A papain C-terminal" evidence="3">
    <location>
        <begin position="1"/>
        <end position="73"/>
    </location>
</feature>
<dbReference type="Gene3D" id="3.90.70.10">
    <property type="entry name" value="Cysteine proteinases"/>
    <property type="match status" value="1"/>
</dbReference>
<keyword evidence="5" id="KW-1185">Reference proteome</keyword>
<dbReference type="EMBL" id="RWGY01000002">
    <property type="protein sequence ID" value="TVU51381.1"/>
    <property type="molecule type" value="Genomic_DNA"/>
</dbReference>
<organism evidence="4 5">
    <name type="scientific">Eragrostis curvula</name>
    <name type="common">weeping love grass</name>
    <dbReference type="NCBI Taxonomy" id="38414"/>
    <lineage>
        <taxon>Eukaryota</taxon>
        <taxon>Viridiplantae</taxon>
        <taxon>Streptophyta</taxon>
        <taxon>Embryophyta</taxon>
        <taxon>Tracheophyta</taxon>
        <taxon>Spermatophyta</taxon>
        <taxon>Magnoliopsida</taxon>
        <taxon>Liliopsida</taxon>
        <taxon>Poales</taxon>
        <taxon>Poaceae</taxon>
        <taxon>PACMAD clade</taxon>
        <taxon>Chloridoideae</taxon>
        <taxon>Eragrostideae</taxon>
        <taxon>Eragrostidinae</taxon>
        <taxon>Eragrostis</taxon>
    </lineage>
</organism>
<accession>A0A5J9WTG7</accession>
<dbReference type="InterPro" id="IPR000668">
    <property type="entry name" value="Peptidase_C1A_C"/>
</dbReference>
<dbReference type="GO" id="GO:0008234">
    <property type="term" value="F:cysteine-type peptidase activity"/>
    <property type="evidence" value="ECO:0007669"/>
    <property type="project" value="InterPro"/>
</dbReference>
<comment type="caution">
    <text evidence="4">The sequence shown here is derived from an EMBL/GenBank/DDBJ whole genome shotgun (WGS) entry which is preliminary data.</text>
</comment>
<feature type="region of interest" description="Disordered" evidence="2">
    <location>
        <begin position="111"/>
        <end position="132"/>
    </location>
</feature>
<gene>
    <name evidence="4" type="ORF">EJB05_02806</name>
</gene>
<dbReference type="InterPro" id="IPR038765">
    <property type="entry name" value="Papain-like_cys_pep_sf"/>
</dbReference>
<name>A0A5J9WTG7_9POAL</name>
<dbReference type="Proteomes" id="UP000324897">
    <property type="component" value="Chromosome 6"/>
</dbReference>
<evidence type="ECO:0000256" key="1">
    <source>
        <dbReference type="ARBA" id="ARBA00008455"/>
    </source>
</evidence>
<evidence type="ECO:0000313" key="4">
    <source>
        <dbReference type="EMBL" id="TVU51381.1"/>
    </source>
</evidence>
<dbReference type="InterPro" id="IPR013128">
    <property type="entry name" value="Peptidase_C1A"/>
</dbReference>
<evidence type="ECO:0000313" key="5">
    <source>
        <dbReference type="Proteomes" id="UP000324897"/>
    </source>
</evidence>
<dbReference type="AlphaFoldDB" id="A0A5J9WTG7"/>
<dbReference type="SUPFAM" id="SSF54001">
    <property type="entry name" value="Cysteine proteinases"/>
    <property type="match status" value="1"/>
</dbReference>
<sequence length="157" mass="16648">LEGLNAILTDKLVPLSTQQLVDCSREDDGNEGCRGGGAAGAFDYVRKRGGLAAAADYPYTGRQAAACQLGCKPAVPLLLDGYAIVRPAMDVAALRRGLSWWRWTAARRRSSDTAGESSSGRAGPTSATRRWSSATARTTGLFVSTKIKSYKALHSVL</sequence>
<evidence type="ECO:0000256" key="2">
    <source>
        <dbReference type="SAM" id="MobiDB-lite"/>
    </source>
</evidence>
<protein>
    <recommendedName>
        <fullName evidence="3">Peptidase C1A papain C-terminal domain-containing protein</fullName>
    </recommendedName>
</protein>
<feature type="non-terminal residue" evidence="4">
    <location>
        <position position="1"/>
    </location>
</feature>
<dbReference type="PANTHER" id="PTHR12411">
    <property type="entry name" value="CYSTEINE PROTEASE FAMILY C1-RELATED"/>
    <property type="match status" value="1"/>
</dbReference>
<comment type="similarity">
    <text evidence="1">Belongs to the peptidase C1 family.</text>
</comment>
<evidence type="ECO:0000259" key="3">
    <source>
        <dbReference type="Pfam" id="PF00112"/>
    </source>
</evidence>
<dbReference type="GO" id="GO:0006508">
    <property type="term" value="P:proteolysis"/>
    <property type="evidence" value="ECO:0007669"/>
    <property type="project" value="InterPro"/>
</dbReference>